<dbReference type="PRINTS" id="PR00507">
    <property type="entry name" value="N12N6MTFRASE"/>
</dbReference>
<evidence type="ECO:0000256" key="5">
    <source>
        <dbReference type="SAM" id="MobiDB-lite"/>
    </source>
</evidence>
<feature type="domain" description="Helicase C-terminal" evidence="7">
    <location>
        <begin position="464"/>
        <end position="650"/>
    </location>
</feature>
<keyword evidence="9" id="KW-1185">Reference proteome</keyword>
<protein>
    <submittedName>
        <fullName evidence="8">DEAD/DEAH box helicase</fullName>
    </submittedName>
</protein>
<comment type="similarity">
    <text evidence="1">Belongs to the N(4)/N(6)-methyltransferase family.</text>
</comment>
<dbReference type="SUPFAM" id="SSF52540">
    <property type="entry name" value="P-loop containing nucleoside triphosphate hydrolases"/>
    <property type="match status" value="1"/>
</dbReference>
<feature type="domain" description="Helicase ATP-binding" evidence="6">
    <location>
        <begin position="192"/>
        <end position="387"/>
    </location>
</feature>
<name>A0ABV4TS16_9GAMM</name>
<organism evidence="8 9">
    <name type="scientific">Thiohalorhabdus methylotrophus</name>
    <dbReference type="NCBI Taxonomy" id="3242694"/>
    <lineage>
        <taxon>Bacteria</taxon>
        <taxon>Pseudomonadati</taxon>
        <taxon>Pseudomonadota</taxon>
        <taxon>Gammaproteobacteria</taxon>
        <taxon>Thiohalorhabdales</taxon>
        <taxon>Thiohalorhabdaceae</taxon>
        <taxon>Thiohalorhabdus</taxon>
    </lineage>
</organism>
<dbReference type="EMBL" id="JBGUAW010000001">
    <property type="protein sequence ID" value="MFA9459399.1"/>
    <property type="molecule type" value="Genomic_DNA"/>
</dbReference>
<dbReference type="Pfam" id="PF22240">
    <property type="entry name" value="ISP_coupler"/>
    <property type="match status" value="1"/>
</dbReference>
<keyword evidence="8" id="KW-0067">ATP-binding</keyword>
<keyword evidence="8" id="KW-0347">Helicase</keyword>
<dbReference type="PANTHER" id="PTHR47396">
    <property type="entry name" value="TYPE I RESTRICTION ENZYME ECOKI R PROTEIN"/>
    <property type="match status" value="1"/>
</dbReference>
<dbReference type="InterPro" id="IPR006935">
    <property type="entry name" value="Helicase/UvrB_N"/>
</dbReference>
<dbReference type="InterPro" id="IPR053980">
    <property type="entry name" value="ISP_coupler"/>
</dbReference>
<dbReference type="RefSeq" id="WP_373654184.1">
    <property type="nucleotide sequence ID" value="NZ_JBGUAW010000001.1"/>
</dbReference>
<evidence type="ECO:0000256" key="3">
    <source>
        <dbReference type="ARBA" id="ARBA00022679"/>
    </source>
</evidence>
<dbReference type="InterPro" id="IPR011335">
    <property type="entry name" value="Restrct_endonuc-II-like"/>
</dbReference>
<dbReference type="InterPro" id="IPR050742">
    <property type="entry name" value="Helicase_Restrict-Modif_Enz"/>
</dbReference>
<dbReference type="Pfam" id="PF18135">
    <property type="entry name" value="Type_ISP_C"/>
    <property type="match status" value="1"/>
</dbReference>
<evidence type="ECO:0000313" key="9">
    <source>
        <dbReference type="Proteomes" id="UP001575181"/>
    </source>
</evidence>
<dbReference type="PROSITE" id="PS51192">
    <property type="entry name" value="HELICASE_ATP_BIND_1"/>
    <property type="match status" value="1"/>
</dbReference>
<dbReference type="InterPro" id="IPR002052">
    <property type="entry name" value="DNA_methylase_N6_adenine_CS"/>
</dbReference>
<dbReference type="Pfam" id="PF04851">
    <property type="entry name" value="ResIII"/>
    <property type="match status" value="1"/>
</dbReference>
<dbReference type="CDD" id="cd18785">
    <property type="entry name" value="SF2_C"/>
    <property type="match status" value="1"/>
</dbReference>
<dbReference type="InterPro" id="IPR001650">
    <property type="entry name" value="Helicase_C-like"/>
</dbReference>
<accession>A0ABV4TS16</accession>
<evidence type="ECO:0000256" key="4">
    <source>
        <dbReference type="ARBA" id="ARBA00022747"/>
    </source>
</evidence>
<keyword evidence="4" id="KW-0680">Restriction system</keyword>
<dbReference type="Pfam" id="PF02384">
    <property type="entry name" value="N6_Mtase"/>
    <property type="match status" value="1"/>
</dbReference>
<dbReference type="PROSITE" id="PS00092">
    <property type="entry name" value="N6_MTASE"/>
    <property type="match status" value="1"/>
</dbReference>
<dbReference type="Gene3D" id="3.40.50.150">
    <property type="entry name" value="Vaccinia Virus protein VP39"/>
    <property type="match status" value="1"/>
</dbReference>
<evidence type="ECO:0000313" key="8">
    <source>
        <dbReference type="EMBL" id="MFA9459399.1"/>
    </source>
</evidence>
<dbReference type="SMART" id="SM00490">
    <property type="entry name" value="HELICc"/>
    <property type="match status" value="1"/>
</dbReference>
<dbReference type="InterPro" id="IPR029063">
    <property type="entry name" value="SAM-dependent_MTases_sf"/>
</dbReference>
<keyword evidence="8" id="KW-0378">Hydrolase</keyword>
<dbReference type="InterPro" id="IPR014001">
    <property type="entry name" value="Helicase_ATP-bd"/>
</dbReference>
<evidence type="ECO:0000259" key="7">
    <source>
        <dbReference type="PROSITE" id="PS51194"/>
    </source>
</evidence>
<dbReference type="SUPFAM" id="SSF52980">
    <property type="entry name" value="Restriction endonuclease-like"/>
    <property type="match status" value="1"/>
</dbReference>
<keyword evidence="2" id="KW-0489">Methyltransferase</keyword>
<dbReference type="PROSITE" id="PS51194">
    <property type="entry name" value="HELICASE_CTER"/>
    <property type="match status" value="1"/>
</dbReference>
<evidence type="ECO:0000256" key="1">
    <source>
        <dbReference type="ARBA" id="ARBA00006594"/>
    </source>
</evidence>
<proteinExistence type="inferred from homology"/>
<evidence type="ECO:0000259" key="6">
    <source>
        <dbReference type="PROSITE" id="PS51192"/>
    </source>
</evidence>
<dbReference type="InterPro" id="IPR027417">
    <property type="entry name" value="P-loop_NTPase"/>
</dbReference>
<dbReference type="InterPro" id="IPR041635">
    <property type="entry name" value="Type_ISP_LLaBIII_C"/>
</dbReference>
<sequence>MTEPQSAVTVKGLLAKIREVARDEHGKGRMFERFFQEYLRVHPPYSDMFEEVWLWGEWPDRWSTDVGIDLVARTTTGDYWAIQCKFYAPDQTVSRSDIDAFFTASGRRFATSDGEEHNFAQRLIVSTTDHWSSHAEKALENQTPPVARLFLRDLEESRVDWSAFDPTRATEIPLVPTKSVRPHQEEAIQASLEKFESDDRGKLIMACGTGKTFTSLRLMERMGAQRVLVLAPSISLVGQTLREWAQQAEAPFHAFAVCSDTKVSRETEDLAVHDLAFPATTDPETLGTQFERTDDGRRRVVFSTYQSIETIEQAQAAGVLPEFDLIVCDEAHRTTGLTLPEDDKVSHFVRVHDNRNVAGAKRLYMTATPRIYAEPSKKRADERDAAMYSMDDPDTFGEEFHRLDFGQAVERGLLADYKVLIVAVDQEAMGDLANRYAREGNTRAIDTKFAQKIIGAYKGLAKHTVRELTTEGEERDLTSDPEPMQRAVAFSQSIKQSKRVRDTFQGLTDTYLEQTGRSGSDALACDIQHVDGSMNAMERQEALDWLRESDAEPSTCRVLSNARCLSEGIDVPALDSVIFFDNRESMVDIVQAVGRVMRKVEGKEYGYIILPVGIPRDQVGNFDNYIRKDDQFKGIWKVIKALRAHDESLVDEAEFRRKIQVEDGTAEDSNSGEGNEKEGQDQLTLDLQPLPIEDIADSVYAVIPEKLGDREYWANWAKEVADMAQRLIQRIEGVVAQPDGRAAFDEFMGEVHRSISPSVSEPDAIRMLAQHVITRPVFDALFEGNQFTETNPVATALDRMMQRLDEYALTEEAGGLERFYSQVQDRIRLAKSDKSKQDVIRNLYDTFFQRAFPGIADRLGIVYTPTEVVDFINRSAQHALQEHFGRNLGDEGVHIIDPFAGTGMFLVRMLQLQLMDAEDLPRKMDSELHANEIVLLAYYIATINIETAYHEATREHRPFSGMVLTDTFAMAEGAQRDDIREQEWLAANSERARRQRKTDIQVIVGNPPYSAWQESGHETNANQPYPALDERIRETYAAHSSAQLRNSLYDSYIRAIRWASDRIGEQGVVAFVTNGSFIDGNAADGLRKSLVEEFSYLYVVNLRGNQRTSGEESRREGGKVFGQGSRAPVAITLMVKDPNHEGGCQLLYHDIGDYLTREQKLGWLSHYKDLSGIPMTVVRPTNRGEWVNQGDPAFDTFPAIGRKKEKEGPAIFGTYSRAVMSGRDWWVYNFSRQALEENMTGMIKAYNREVDQLEEAGGADSLDEAKRSVDTDPARIAWDDDLFNDARRGKKELFEAQKVVRAVYRPFTKDFYYYDRLFNNRLYLFPSLFPTPHHANWVIAVTGKGAAKPFSVMAADTVVDLEMISKGQCFPLYWYEYVGHSASPGEQGNLLAGQDTASGQHLLAGEAIPDEHGYIRHEAITDWALEAYRQHYEDSSITKEAIFWYVYGLLHSDDYRERFRNNLRRGLPRIPFVTDFWAFSNAGRELGDWHLNYENVQPSRLEEVITPGKTRDPRVHDKMRFGGNTRTPDKTTIVVNDTLTLRGIPLEAYDYQVNGKSPIEWVLERYQVTTDDKSGITNDPNAYSNDPYYIVNLIKCLVQVSLQTRRIVAELPKLEIDEDASARWGSET</sequence>
<dbReference type="Pfam" id="PF13156">
    <property type="entry name" value="Mrr_cat_2"/>
    <property type="match status" value="1"/>
</dbReference>
<dbReference type="InterPro" id="IPR011856">
    <property type="entry name" value="tRNA_endonuc-like_dom_sf"/>
</dbReference>
<gene>
    <name evidence="8" type="ORF">ACERLL_00995</name>
</gene>
<dbReference type="Proteomes" id="UP001575181">
    <property type="component" value="Unassembled WGS sequence"/>
</dbReference>
<keyword evidence="8" id="KW-0547">Nucleotide-binding</keyword>
<dbReference type="Gene3D" id="3.40.50.300">
    <property type="entry name" value="P-loop containing nucleotide triphosphate hydrolases"/>
    <property type="match status" value="2"/>
</dbReference>
<evidence type="ECO:0000256" key="2">
    <source>
        <dbReference type="ARBA" id="ARBA00022603"/>
    </source>
</evidence>
<dbReference type="CDD" id="cd22333">
    <property type="entry name" value="LlaBIII_nuclease-like"/>
    <property type="match status" value="1"/>
</dbReference>
<comment type="caution">
    <text evidence="8">The sequence shown here is derived from an EMBL/GenBank/DDBJ whole genome shotgun (WGS) entry which is preliminary data.</text>
</comment>
<dbReference type="Pfam" id="PF00271">
    <property type="entry name" value="Helicase_C"/>
    <property type="match status" value="1"/>
</dbReference>
<dbReference type="Gene3D" id="3.40.1350.10">
    <property type="match status" value="1"/>
</dbReference>
<keyword evidence="3" id="KW-0808">Transferase</keyword>
<dbReference type="InterPro" id="IPR003356">
    <property type="entry name" value="DNA_methylase_A-5"/>
</dbReference>
<dbReference type="GO" id="GO:0004386">
    <property type="term" value="F:helicase activity"/>
    <property type="evidence" value="ECO:0007669"/>
    <property type="project" value="UniProtKB-KW"/>
</dbReference>
<dbReference type="SUPFAM" id="SSF53335">
    <property type="entry name" value="S-adenosyl-L-methionine-dependent methyltransferases"/>
    <property type="match status" value="1"/>
</dbReference>
<dbReference type="SMART" id="SM00487">
    <property type="entry name" value="DEXDc"/>
    <property type="match status" value="1"/>
</dbReference>
<feature type="region of interest" description="Disordered" evidence="5">
    <location>
        <begin position="660"/>
        <end position="682"/>
    </location>
</feature>
<dbReference type="InterPro" id="IPR039442">
    <property type="entry name" value="Mrr-like_dom"/>
</dbReference>
<dbReference type="PANTHER" id="PTHR47396:SF1">
    <property type="entry name" value="ATP-DEPENDENT HELICASE IRC3-RELATED"/>
    <property type="match status" value="1"/>
</dbReference>
<reference evidence="8 9" key="1">
    <citation type="submission" date="2024-08" db="EMBL/GenBank/DDBJ databases">
        <title>Whole-genome sequencing of halo(alkali)philic microorganisms from hypersaline lakes.</title>
        <authorList>
            <person name="Sorokin D.Y."/>
            <person name="Merkel A.Y."/>
            <person name="Messina E."/>
            <person name="Yakimov M."/>
        </authorList>
    </citation>
    <scope>NUCLEOTIDE SEQUENCE [LARGE SCALE GENOMIC DNA]</scope>
    <source>
        <strain evidence="8 9">Cl-TMA</strain>
    </source>
</reference>